<dbReference type="InterPro" id="IPR009620">
    <property type="entry name" value="UPF0236"/>
</dbReference>
<gene>
    <name evidence="2" type="ORF">HMJ28_08855</name>
</gene>
<dbReference type="EMBL" id="JABFIF010000017">
    <property type="protein sequence ID" value="NOH16493.1"/>
    <property type="molecule type" value="Genomic_DNA"/>
</dbReference>
<protein>
    <submittedName>
        <fullName evidence="2">Uncharacterized protein</fullName>
    </submittedName>
</protein>
<organism evidence="2 3">
    <name type="scientific">Clostridium cochlearium</name>
    <dbReference type="NCBI Taxonomy" id="1494"/>
    <lineage>
        <taxon>Bacteria</taxon>
        <taxon>Bacillati</taxon>
        <taxon>Bacillota</taxon>
        <taxon>Clostridia</taxon>
        <taxon>Eubacteriales</taxon>
        <taxon>Clostridiaceae</taxon>
        <taxon>Clostridium</taxon>
    </lineage>
</organism>
<dbReference type="Proteomes" id="UP000528432">
    <property type="component" value="Unassembled WGS sequence"/>
</dbReference>
<comment type="similarity">
    <text evidence="1">Belongs to the UPF0236 family.</text>
</comment>
<sequence>MLKHLDQRLLDERDTKVYRNKVFKHTCIKTIMGNVELDRRIYEYKTNDGKKAYKFLLDEYLQMDTIGHISTTLVEKMVDNVTNVSYRGTAKGSMECSTKTRF</sequence>
<reference evidence="2 3" key="1">
    <citation type="submission" date="2020-05" db="EMBL/GenBank/DDBJ databases">
        <title>Draft genome sequence of Clostridium cochlearium strain AGROS13 isolated from a sheep dairy farm in New Zealand.</title>
        <authorList>
            <person name="Gupta T.B."/>
            <person name="Jauregui R."/>
            <person name="Risson A.N."/>
            <person name="Brightwell G."/>
            <person name="Maclean P."/>
        </authorList>
    </citation>
    <scope>NUCLEOTIDE SEQUENCE [LARGE SCALE GENOMIC DNA]</scope>
    <source>
        <strain evidence="2 3">AGROS13</strain>
    </source>
</reference>
<proteinExistence type="inferred from homology"/>
<accession>A0A7Y3XZ26</accession>
<comment type="caution">
    <text evidence="2">The sequence shown here is derived from an EMBL/GenBank/DDBJ whole genome shotgun (WGS) entry which is preliminary data.</text>
</comment>
<evidence type="ECO:0000256" key="1">
    <source>
        <dbReference type="ARBA" id="ARBA00006539"/>
    </source>
</evidence>
<evidence type="ECO:0000313" key="2">
    <source>
        <dbReference type="EMBL" id="NOH16493.1"/>
    </source>
</evidence>
<dbReference type="AlphaFoldDB" id="A0A7Y3XZ26"/>
<dbReference type="Pfam" id="PF06782">
    <property type="entry name" value="UPF0236"/>
    <property type="match status" value="1"/>
</dbReference>
<evidence type="ECO:0000313" key="3">
    <source>
        <dbReference type="Proteomes" id="UP000528432"/>
    </source>
</evidence>
<dbReference type="RefSeq" id="WP_171303644.1">
    <property type="nucleotide sequence ID" value="NZ_JABFIF010000017.1"/>
</dbReference>
<name>A0A7Y3XZ26_CLOCO</name>